<evidence type="ECO:0000313" key="8">
    <source>
        <dbReference type="EMBL" id="CAB3794746.1"/>
    </source>
</evidence>
<dbReference type="InterPro" id="IPR017867">
    <property type="entry name" value="Tyr_phospatase_low_mol_wt"/>
</dbReference>
<dbReference type="InterPro" id="IPR036196">
    <property type="entry name" value="Ptyr_pPase_sf"/>
</dbReference>
<dbReference type="PANTHER" id="PTHR11717:SF31">
    <property type="entry name" value="LOW MOLECULAR WEIGHT PROTEIN-TYROSINE-PHOSPHATASE ETP-RELATED"/>
    <property type="match status" value="1"/>
</dbReference>
<keyword evidence="9" id="KW-1185">Reference proteome</keyword>
<dbReference type="EMBL" id="CADIKI010000010">
    <property type="protein sequence ID" value="CAB3794746.1"/>
    <property type="molecule type" value="Genomic_DNA"/>
</dbReference>
<dbReference type="GO" id="GO:0004725">
    <property type="term" value="F:protein tyrosine phosphatase activity"/>
    <property type="evidence" value="ECO:0007669"/>
    <property type="project" value="UniProtKB-EC"/>
</dbReference>
<evidence type="ECO:0000313" key="9">
    <source>
        <dbReference type="Proteomes" id="UP000494252"/>
    </source>
</evidence>
<accession>A0A6J5G7B7</accession>
<feature type="active site" evidence="6">
    <location>
        <position position="15"/>
    </location>
</feature>
<sequence>MIASILVVCTGNICRSPMAEGLFRQRFPTLDVASAGLDALSGNPPAPDAVAVMRSKSIHIDMHRAVQLESWMCRMYDMVLVMEAAQKQEVERRHPFARGKVFRLLESEAADVVDPYMRGPAAFQTTLDAIERGVGAWSARLKRVT</sequence>
<feature type="domain" description="Phosphotyrosine protein phosphatase I" evidence="7">
    <location>
        <begin position="3"/>
        <end position="140"/>
    </location>
</feature>
<dbReference type="Gene3D" id="3.40.50.2300">
    <property type="match status" value="1"/>
</dbReference>
<dbReference type="EC" id="3.1.3.48" evidence="2"/>
<evidence type="ECO:0000256" key="5">
    <source>
        <dbReference type="ARBA" id="ARBA00051722"/>
    </source>
</evidence>
<name>A0A6J5G7B7_9BURK</name>
<organism evidence="8 9">
    <name type="scientific">Paraburkholderia fynbosensis</name>
    <dbReference type="NCBI Taxonomy" id="1200993"/>
    <lineage>
        <taxon>Bacteria</taxon>
        <taxon>Pseudomonadati</taxon>
        <taxon>Pseudomonadota</taxon>
        <taxon>Betaproteobacteria</taxon>
        <taxon>Burkholderiales</taxon>
        <taxon>Burkholderiaceae</taxon>
        <taxon>Paraburkholderia</taxon>
    </lineage>
</organism>
<evidence type="ECO:0000256" key="1">
    <source>
        <dbReference type="ARBA" id="ARBA00011063"/>
    </source>
</evidence>
<dbReference type="SUPFAM" id="SSF52788">
    <property type="entry name" value="Phosphotyrosine protein phosphatases I"/>
    <property type="match status" value="1"/>
</dbReference>
<dbReference type="RefSeq" id="WP_175161833.1">
    <property type="nucleotide sequence ID" value="NZ_CADIKI010000010.1"/>
</dbReference>
<dbReference type="PRINTS" id="PR00719">
    <property type="entry name" value="LMWPTPASE"/>
</dbReference>
<dbReference type="InterPro" id="IPR050438">
    <property type="entry name" value="LMW_PTPase"/>
</dbReference>
<comment type="catalytic activity">
    <reaction evidence="5">
        <text>O-phospho-L-tyrosyl-[protein] + H2O = L-tyrosyl-[protein] + phosphate</text>
        <dbReference type="Rhea" id="RHEA:10684"/>
        <dbReference type="Rhea" id="RHEA-COMP:10136"/>
        <dbReference type="Rhea" id="RHEA-COMP:20101"/>
        <dbReference type="ChEBI" id="CHEBI:15377"/>
        <dbReference type="ChEBI" id="CHEBI:43474"/>
        <dbReference type="ChEBI" id="CHEBI:46858"/>
        <dbReference type="ChEBI" id="CHEBI:61978"/>
        <dbReference type="EC" id="3.1.3.48"/>
    </reaction>
</comment>
<evidence type="ECO:0000256" key="2">
    <source>
        <dbReference type="ARBA" id="ARBA00013064"/>
    </source>
</evidence>
<keyword evidence="4" id="KW-0904">Protein phosphatase</keyword>
<keyword evidence="3 8" id="KW-0378">Hydrolase</keyword>
<proteinExistence type="inferred from homology"/>
<reference evidence="8 9" key="1">
    <citation type="submission" date="2020-04" db="EMBL/GenBank/DDBJ databases">
        <authorList>
            <person name="De Canck E."/>
        </authorList>
    </citation>
    <scope>NUCLEOTIDE SEQUENCE [LARGE SCALE GENOMIC DNA]</scope>
    <source>
        <strain evidence="8 9">LMG 27177</strain>
    </source>
</reference>
<feature type="active site" description="Proton donor" evidence="6">
    <location>
        <position position="114"/>
    </location>
</feature>
<evidence type="ECO:0000256" key="6">
    <source>
        <dbReference type="PIRSR" id="PIRSR617867-1"/>
    </source>
</evidence>
<protein>
    <recommendedName>
        <fullName evidence="2">protein-tyrosine-phosphatase</fullName>
        <ecNumber evidence="2">3.1.3.48</ecNumber>
    </recommendedName>
</protein>
<dbReference type="PANTHER" id="PTHR11717">
    <property type="entry name" value="LOW MOLECULAR WEIGHT PROTEIN TYROSINE PHOSPHATASE"/>
    <property type="match status" value="1"/>
</dbReference>
<comment type="similarity">
    <text evidence="1">Belongs to the low molecular weight phosphotyrosine protein phosphatase family.</text>
</comment>
<dbReference type="Proteomes" id="UP000494252">
    <property type="component" value="Unassembled WGS sequence"/>
</dbReference>
<gene>
    <name evidence="8" type="primary">ptp_2</name>
    <name evidence="8" type="ORF">LMG27177_03738</name>
</gene>
<evidence type="ECO:0000256" key="3">
    <source>
        <dbReference type="ARBA" id="ARBA00022801"/>
    </source>
</evidence>
<dbReference type="SMART" id="SM00226">
    <property type="entry name" value="LMWPc"/>
    <property type="match status" value="1"/>
</dbReference>
<dbReference type="Pfam" id="PF01451">
    <property type="entry name" value="LMWPc"/>
    <property type="match status" value="1"/>
</dbReference>
<evidence type="ECO:0000259" key="7">
    <source>
        <dbReference type="SMART" id="SM00226"/>
    </source>
</evidence>
<dbReference type="AlphaFoldDB" id="A0A6J5G7B7"/>
<feature type="active site" description="Nucleophile" evidence="6">
    <location>
        <position position="9"/>
    </location>
</feature>
<dbReference type="CDD" id="cd16343">
    <property type="entry name" value="LMWPTP"/>
    <property type="match status" value="1"/>
</dbReference>
<dbReference type="InterPro" id="IPR023485">
    <property type="entry name" value="Ptyr_pPase"/>
</dbReference>
<evidence type="ECO:0000256" key="4">
    <source>
        <dbReference type="ARBA" id="ARBA00022912"/>
    </source>
</evidence>